<gene>
    <name evidence="1" type="ORF">S03H2_41500</name>
</gene>
<comment type="caution">
    <text evidence="1">The sequence shown here is derived from an EMBL/GenBank/DDBJ whole genome shotgun (WGS) entry which is preliminary data.</text>
</comment>
<reference evidence="1" key="1">
    <citation type="journal article" date="2014" name="Front. Microbiol.">
        <title>High frequency of phylogenetically diverse reductive dehalogenase-homologous genes in deep subseafloor sedimentary metagenomes.</title>
        <authorList>
            <person name="Kawai M."/>
            <person name="Futagami T."/>
            <person name="Toyoda A."/>
            <person name="Takaki Y."/>
            <person name="Nishi S."/>
            <person name="Hori S."/>
            <person name="Arai W."/>
            <person name="Tsubouchi T."/>
            <person name="Morono Y."/>
            <person name="Uchiyama I."/>
            <person name="Ito T."/>
            <person name="Fujiyama A."/>
            <person name="Inagaki F."/>
            <person name="Takami H."/>
        </authorList>
    </citation>
    <scope>NUCLEOTIDE SEQUENCE</scope>
    <source>
        <strain evidence="1">Expedition CK06-06</strain>
    </source>
</reference>
<evidence type="ECO:0000313" key="1">
    <source>
        <dbReference type="EMBL" id="GAH70507.1"/>
    </source>
</evidence>
<name>X1HM23_9ZZZZ</name>
<accession>X1HM23</accession>
<dbReference type="AlphaFoldDB" id="X1HM23"/>
<dbReference type="EMBL" id="BARU01025786">
    <property type="protein sequence ID" value="GAH70507.1"/>
    <property type="molecule type" value="Genomic_DNA"/>
</dbReference>
<protein>
    <submittedName>
        <fullName evidence="1">Uncharacterized protein</fullName>
    </submittedName>
</protein>
<proteinExistence type="predicted"/>
<organism evidence="1">
    <name type="scientific">marine sediment metagenome</name>
    <dbReference type="NCBI Taxonomy" id="412755"/>
    <lineage>
        <taxon>unclassified sequences</taxon>
        <taxon>metagenomes</taxon>
        <taxon>ecological metagenomes</taxon>
    </lineage>
</organism>
<sequence>MEQTEIHDIAQSAASKVMVSERCKEIGVKLLNAREVLLTTLDMTAHAKRPEDIVSSGLAKDMVNHAKRLSRDVELTGEEAMSLEVSLASIIHWIDERDYDQAIDHILKARDKLLGLIFQEVVTCECGEAKAIEQKLGKEALQKILASKETKTAKIT</sequence>